<proteinExistence type="predicted"/>
<dbReference type="GO" id="GO:0001501">
    <property type="term" value="P:skeletal system development"/>
    <property type="evidence" value="ECO:0007669"/>
    <property type="project" value="TreeGrafter"/>
</dbReference>
<evidence type="ECO:0000256" key="2">
    <source>
        <dbReference type="SAM" id="SignalP"/>
    </source>
</evidence>
<dbReference type="InterPro" id="IPR013106">
    <property type="entry name" value="Ig_V-set"/>
</dbReference>
<reference evidence="4" key="2">
    <citation type="submission" date="2025-09" db="UniProtKB">
        <authorList>
            <consortium name="Ensembl"/>
        </authorList>
    </citation>
    <scope>IDENTIFICATION</scope>
</reference>
<accession>A0A673N2B8</accession>
<keyword evidence="5" id="KW-1185">Reference proteome</keyword>
<evidence type="ECO:0000313" key="5">
    <source>
        <dbReference type="Proteomes" id="UP000472270"/>
    </source>
</evidence>
<dbReference type="SMART" id="SM00409">
    <property type="entry name" value="IG"/>
    <property type="match status" value="1"/>
</dbReference>
<dbReference type="FunFam" id="2.60.40.10:FF:000571">
    <property type="entry name" value="Neurocan core protein"/>
    <property type="match status" value="1"/>
</dbReference>
<dbReference type="GO" id="GO:0010001">
    <property type="term" value="P:glial cell differentiation"/>
    <property type="evidence" value="ECO:0007669"/>
    <property type="project" value="TreeGrafter"/>
</dbReference>
<dbReference type="AlphaFoldDB" id="A0A673N2B8"/>
<name>A0A673N2B8_9TELE</name>
<feature type="chain" id="PRO_5025423759" description="Ig-like domain-containing protein" evidence="2">
    <location>
        <begin position="16"/>
        <end position="221"/>
    </location>
</feature>
<dbReference type="Pfam" id="PF07686">
    <property type="entry name" value="V-set"/>
    <property type="match status" value="1"/>
</dbReference>
<dbReference type="InterPro" id="IPR013783">
    <property type="entry name" value="Ig-like_fold"/>
</dbReference>
<dbReference type="GO" id="GO:0005615">
    <property type="term" value="C:extracellular space"/>
    <property type="evidence" value="ECO:0007669"/>
    <property type="project" value="TreeGrafter"/>
</dbReference>
<sequence>TLFVSLSVLSGLTRAETPATVRRVTHPPLRRSLSGSALLPCVFTLPAALLPGHGPFIRWSRGSGAQERTVLSARDGVVRVHQAYAGRVSLPGYSADPLNASLSLSQLRSNDSGSFRCHVALGENYEQDMVNLEVTGEIRTGLIYSFFNCLKGTYYAKFTFTRRMRVGSVCPDTRPTRSTPRCRFPSSAPTTPGASGAMSLWEKITSRIWSTWRSQVRSELD</sequence>
<dbReference type="GO" id="GO:0045202">
    <property type="term" value="C:synapse"/>
    <property type="evidence" value="ECO:0007669"/>
    <property type="project" value="TreeGrafter"/>
</dbReference>
<dbReference type="InterPro" id="IPR003599">
    <property type="entry name" value="Ig_sub"/>
</dbReference>
<keyword evidence="2" id="KW-0732">Signal</keyword>
<dbReference type="Ensembl" id="ENSSRHT00000098784.1">
    <property type="protein sequence ID" value="ENSSRHP00000096175.1"/>
    <property type="gene ID" value="ENSSRHG00000047260.1"/>
</dbReference>
<dbReference type="InterPro" id="IPR007110">
    <property type="entry name" value="Ig-like_dom"/>
</dbReference>
<dbReference type="PANTHER" id="PTHR22804:SF24">
    <property type="entry name" value="NEUROCAN CORE PROTEIN"/>
    <property type="match status" value="1"/>
</dbReference>
<evidence type="ECO:0000256" key="1">
    <source>
        <dbReference type="SAM" id="MobiDB-lite"/>
    </source>
</evidence>
<feature type="signal peptide" evidence="2">
    <location>
        <begin position="1"/>
        <end position="15"/>
    </location>
</feature>
<dbReference type="PROSITE" id="PS50835">
    <property type="entry name" value="IG_LIKE"/>
    <property type="match status" value="1"/>
</dbReference>
<dbReference type="Proteomes" id="UP000472270">
    <property type="component" value="Unassembled WGS sequence"/>
</dbReference>
<evidence type="ECO:0000259" key="3">
    <source>
        <dbReference type="PROSITE" id="PS50835"/>
    </source>
</evidence>
<organism evidence="4 5">
    <name type="scientific">Sinocyclocheilus rhinocerous</name>
    <dbReference type="NCBI Taxonomy" id="307959"/>
    <lineage>
        <taxon>Eukaryota</taxon>
        <taxon>Metazoa</taxon>
        <taxon>Chordata</taxon>
        <taxon>Craniata</taxon>
        <taxon>Vertebrata</taxon>
        <taxon>Euteleostomi</taxon>
        <taxon>Actinopterygii</taxon>
        <taxon>Neopterygii</taxon>
        <taxon>Teleostei</taxon>
        <taxon>Ostariophysi</taxon>
        <taxon>Cypriniformes</taxon>
        <taxon>Cyprinidae</taxon>
        <taxon>Cyprininae</taxon>
        <taxon>Sinocyclocheilus</taxon>
    </lineage>
</organism>
<dbReference type="InterPro" id="IPR036179">
    <property type="entry name" value="Ig-like_dom_sf"/>
</dbReference>
<dbReference type="SUPFAM" id="SSF48726">
    <property type="entry name" value="Immunoglobulin"/>
    <property type="match status" value="1"/>
</dbReference>
<dbReference type="SMART" id="SM00406">
    <property type="entry name" value="IGv"/>
    <property type="match status" value="1"/>
</dbReference>
<feature type="region of interest" description="Disordered" evidence="1">
    <location>
        <begin position="177"/>
        <end position="196"/>
    </location>
</feature>
<reference evidence="4" key="1">
    <citation type="submission" date="2025-08" db="UniProtKB">
        <authorList>
            <consortium name="Ensembl"/>
        </authorList>
    </citation>
    <scope>IDENTIFICATION</scope>
</reference>
<dbReference type="Gene3D" id="2.60.40.10">
    <property type="entry name" value="Immunoglobulins"/>
    <property type="match status" value="1"/>
</dbReference>
<feature type="domain" description="Ig-like" evidence="3">
    <location>
        <begin position="18"/>
        <end position="135"/>
    </location>
</feature>
<dbReference type="PANTHER" id="PTHR22804">
    <property type="entry name" value="AGGRECAN/VERSICAN PROTEOGLYCAN"/>
    <property type="match status" value="1"/>
</dbReference>
<dbReference type="GO" id="GO:0007417">
    <property type="term" value="P:central nervous system development"/>
    <property type="evidence" value="ECO:0007669"/>
    <property type="project" value="TreeGrafter"/>
</dbReference>
<dbReference type="GO" id="GO:0072534">
    <property type="term" value="C:perineuronal net"/>
    <property type="evidence" value="ECO:0007669"/>
    <property type="project" value="TreeGrafter"/>
</dbReference>
<evidence type="ECO:0000313" key="4">
    <source>
        <dbReference type="Ensembl" id="ENSSRHP00000096175.1"/>
    </source>
</evidence>
<dbReference type="GO" id="GO:0002052">
    <property type="term" value="P:positive regulation of neuroblast proliferation"/>
    <property type="evidence" value="ECO:0007669"/>
    <property type="project" value="TreeGrafter"/>
</dbReference>
<protein>
    <recommendedName>
        <fullName evidence="3">Ig-like domain-containing protein</fullName>
    </recommendedName>
</protein>
<dbReference type="InterPro" id="IPR050691">
    <property type="entry name" value="Hyaluronan_bind_Proteoglycan"/>
</dbReference>